<sequence>MEKTGIIQERIQKHELDGDKENWVEDQDFQSDTNTVQRETEKKDRKTGHTVEMEESGSQHPQRRSRQEGKRVFHWEDIISSSLSVFFVKPILIRSLLSHISLLTLSGIRAKIESDRKRKKSLMVPAEQKEKHKPHLNKTKKMSYCGNSDGGDGAEVRASHILVKHQVLCLLIIEMKYWFMNSGSQVEDMGTTAVGYNRVVEENGKLFIMVQDMKG</sequence>
<evidence type="ECO:0000313" key="2">
    <source>
        <dbReference type="EMBL" id="RYR30649.1"/>
    </source>
</evidence>
<protein>
    <submittedName>
        <fullName evidence="2">Uncharacterized protein</fullName>
    </submittedName>
</protein>
<feature type="region of interest" description="Disordered" evidence="1">
    <location>
        <begin position="21"/>
        <end position="68"/>
    </location>
</feature>
<proteinExistence type="predicted"/>
<dbReference type="EMBL" id="SDMP01000011">
    <property type="protein sequence ID" value="RYR30649.1"/>
    <property type="molecule type" value="Genomic_DNA"/>
</dbReference>
<feature type="compositionally biased region" description="Basic residues" evidence="1">
    <location>
        <begin position="131"/>
        <end position="141"/>
    </location>
</feature>
<evidence type="ECO:0000313" key="3">
    <source>
        <dbReference type="Proteomes" id="UP000289738"/>
    </source>
</evidence>
<dbReference type="AlphaFoldDB" id="A0A445AW42"/>
<comment type="caution">
    <text evidence="2">The sequence shown here is derived from an EMBL/GenBank/DDBJ whole genome shotgun (WGS) entry which is preliminary data.</text>
</comment>
<feature type="region of interest" description="Disordered" evidence="1">
    <location>
        <begin position="119"/>
        <end position="142"/>
    </location>
</feature>
<reference evidence="2 3" key="1">
    <citation type="submission" date="2019-01" db="EMBL/GenBank/DDBJ databases">
        <title>Sequencing of cultivated peanut Arachis hypogaea provides insights into genome evolution and oil improvement.</title>
        <authorList>
            <person name="Chen X."/>
        </authorList>
    </citation>
    <scope>NUCLEOTIDE SEQUENCE [LARGE SCALE GENOMIC DNA]</scope>
    <source>
        <strain evidence="3">cv. Fuhuasheng</strain>
        <tissue evidence="2">Leaves</tissue>
    </source>
</reference>
<evidence type="ECO:0000256" key="1">
    <source>
        <dbReference type="SAM" id="MobiDB-lite"/>
    </source>
</evidence>
<accession>A0A445AW42</accession>
<organism evidence="2 3">
    <name type="scientific">Arachis hypogaea</name>
    <name type="common">Peanut</name>
    <dbReference type="NCBI Taxonomy" id="3818"/>
    <lineage>
        <taxon>Eukaryota</taxon>
        <taxon>Viridiplantae</taxon>
        <taxon>Streptophyta</taxon>
        <taxon>Embryophyta</taxon>
        <taxon>Tracheophyta</taxon>
        <taxon>Spermatophyta</taxon>
        <taxon>Magnoliopsida</taxon>
        <taxon>eudicotyledons</taxon>
        <taxon>Gunneridae</taxon>
        <taxon>Pentapetalae</taxon>
        <taxon>rosids</taxon>
        <taxon>fabids</taxon>
        <taxon>Fabales</taxon>
        <taxon>Fabaceae</taxon>
        <taxon>Papilionoideae</taxon>
        <taxon>50 kb inversion clade</taxon>
        <taxon>dalbergioids sensu lato</taxon>
        <taxon>Dalbergieae</taxon>
        <taxon>Pterocarpus clade</taxon>
        <taxon>Arachis</taxon>
    </lineage>
</organism>
<keyword evidence="3" id="KW-1185">Reference proteome</keyword>
<dbReference type="Proteomes" id="UP000289738">
    <property type="component" value="Chromosome B01"/>
</dbReference>
<feature type="compositionally biased region" description="Basic and acidic residues" evidence="1">
    <location>
        <begin position="38"/>
        <end position="52"/>
    </location>
</feature>
<name>A0A445AW42_ARAHY</name>
<gene>
    <name evidence="2" type="ORF">Ahy_B01g055396</name>
</gene>